<dbReference type="AlphaFoldDB" id="A0A811URE9"/>
<evidence type="ECO:0000313" key="1">
    <source>
        <dbReference type="EMBL" id="CAD7001729.1"/>
    </source>
</evidence>
<feature type="non-terminal residue" evidence="1">
    <location>
        <position position="1"/>
    </location>
</feature>
<reference evidence="1" key="1">
    <citation type="submission" date="2020-11" db="EMBL/GenBank/DDBJ databases">
        <authorList>
            <person name="Whitehead M."/>
        </authorList>
    </citation>
    <scope>NUCLEOTIDE SEQUENCE</scope>
    <source>
        <strain evidence="1">EGII</strain>
    </source>
</reference>
<evidence type="ECO:0000313" key="2">
    <source>
        <dbReference type="Proteomes" id="UP000606786"/>
    </source>
</evidence>
<accession>A0A811URE9</accession>
<name>A0A811URE9_CERCA</name>
<dbReference type="Proteomes" id="UP000606786">
    <property type="component" value="Unassembled WGS sequence"/>
</dbReference>
<protein>
    <submittedName>
        <fullName evidence="1">(Mediterranean fruit fly) hypothetical protein</fullName>
    </submittedName>
</protein>
<comment type="caution">
    <text evidence="1">The sequence shown here is derived from an EMBL/GenBank/DDBJ whole genome shotgun (WGS) entry which is preliminary data.</text>
</comment>
<sequence length="58" mass="6609">MSAFLPYEEDSPSCYTMDEKFSASSVTQILRELLSSFPEADDVVSQILADRMFRYGSF</sequence>
<keyword evidence="2" id="KW-1185">Reference proteome</keyword>
<gene>
    <name evidence="1" type="ORF">CCAP1982_LOCUS10219</name>
</gene>
<organism evidence="1 2">
    <name type="scientific">Ceratitis capitata</name>
    <name type="common">Mediterranean fruit fly</name>
    <name type="synonym">Tephritis capitata</name>
    <dbReference type="NCBI Taxonomy" id="7213"/>
    <lineage>
        <taxon>Eukaryota</taxon>
        <taxon>Metazoa</taxon>
        <taxon>Ecdysozoa</taxon>
        <taxon>Arthropoda</taxon>
        <taxon>Hexapoda</taxon>
        <taxon>Insecta</taxon>
        <taxon>Pterygota</taxon>
        <taxon>Neoptera</taxon>
        <taxon>Endopterygota</taxon>
        <taxon>Diptera</taxon>
        <taxon>Brachycera</taxon>
        <taxon>Muscomorpha</taxon>
        <taxon>Tephritoidea</taxon>
        <taxon>Tephritidae</taxon>
        <taxon>Ceratitis</taxon>
        <taxon>Ceratitis</taxon>
    </lineage>
</organism>
<dbReference type="EMBL" id="CAJHJT010000023">
    <property type="protein sequence ID" value="CAD7001729.1"/>
    <property type="molecule type" value="Genomic_DNA"/>
</dbReference>
<proteinExistence type="predicted"/>